<dbReference type="EMBL" id="CACRXK020020642">
    <property type="protein sequence ID" value="CAB4035039.1"/>
    <property type="molecule type" value="Genomic_DNA"/>
</dbReference>
<proteinExistence type="predicted"/>
<comment type="caution">
    <text evidence="2">The sequence shown here is derived from an EMBL/GenBank/DDBJ whole genome shotgun (WGS) entry which is preliminary data.</text>
</comment>
<name>A0A7D9JSQ9_PARCT</name>
<reference evidence="2" key="1">
    <citation type="submission" date="2020-04" db="EMBL/GenBank/DDBJ databases">
        <authorList>
            <person name="Alioto T."/>
            <person name="Alioto T."/>
            <person name="Gomez Garrido J."/>
        </authorList>
    </citation>
    <scope>NUCLEOTIDE SEQUENCE</scope>
    <source>
        <strain evidence="2">A484AB</strain>
    </source>
</reference>
<dbReference type="PANTHER" id="PTHR46850:SF1">
    <property type="entry name" value="CHROMODOMAIN-HELICASE-DNA-BINDING PROTEIN 9"/>
    <property type="match status" value="1"/>
</dbReference>
<dbReference type="InterPro" id="IPR027417">
    <property type="entry name" value="P-loop_NTPase"/>
</dbReference>
<dbReference type="Gene3D" id="3.40.50.300">
    <property type="entry name" value="P-loop containing nucleotide triphosphate hydrolases"/>
    <property type="match status" value="1"/>
</dbReference>
<dbReference type="InterPro" id="IPR051493">
    <property type="entry name" value="CHD"/>
</dbReference>
<dbReference type="OrthoDB" id="5857104at2759"/>
<evidence type="ECO:0000313" key="2">
    <source>
        <dbReference type="EMBL" id="CAB4035039.1"/>
    </source>
</evidence>
<keyword evidence="1" id="KW-0378">Hydrolase</keyword>
<dbReference type="InterPro" id="IPR001650">
    <property type="entry name" value="Helicase_C-like"/>
</dbReference>
<dbReference type="SUPFAM" id="SSF52540">
    <property type="entry name" value="P-loop containing nucleoside triphosphate hydrolases"/>
    <property type="match status" value="1"/>
</dbReference>
<organism evidence="2 3">
    <name type="scientific">Paramuricea clavata</name>
    <name type="common">Red gorgonian</name>
    <name type="synonym">Violescent sea-whip</name>
    <dbReference type="NCBI Taxonomy" id="317549"/>
    <lineage>
        <taxon>Eukaryota</taxon>
        <taxon>Metazoa</taxon>
        <taxon>Cnidaria</taxon>
        <taxon>Anthozoa</taxon>
        <taxon>Octocorallia</taxon>
        <taxon>Malacalcyonacea</taxon>
        <taxon>Plexauridae</taxon>
        <taxon>Paramuricea</taxon>
    </lineage>
</organism>
<dbReference type="Gene3D" id="1.10.10.60">
    <property type="entry name" value="Homeodomain-like"/>
    <property type="match status" value="1"/>
</dbReference>
<dbReference type="SMART" id="SM00490">
    <property type="entry name" value="HELICc"/>
    <property type="match status" value="1"/>
</dbReference>
<evidence type="ECO:0000256" key="1">
    <source>
        <dbReference type="ARBA" id="ARBA00022801"/>
    </source>
</evidence>
<dbReference type="GO" id="GO:0016787">
    <property type="term" value="F:hydrolase activity"/>
    <property type="evidence" value="ECO:0007669"/>
    <property type="project" value="UniProtKB-KW"/>
</dbReference>
<dbReference type="PANTHER" id="PTHR46850">
    <property type="entry name" value="CHROMODOMAIN-HELICASE-DNA-BINDING PROTEIN 9"/>
    <property type="match status" value="1"/>
</dbReference>
<dbReference type="Pfam" id="PF00271">
    <property type="entry name" value="Helicase_C"/>
    <property type="match status" value="1"/>
</dbReference>
<sequence length="607" mass="68938">MNTMMELRKCCNHPFLINGAEEKIGGEYHANFTGENRETIHLTSLIEASGKLVLIDKLLPKLKAGGHKVLVFSQMVRCLDILEDYLICKKYLFERIDGRVRGNLRQAAIDRFSKPDSDRFVFLLCTRAGGLGINLTAADTVIIFDSDWNPQNDLQAQARCHRIGQDKSVKVYRLITRNSYEREMFDRASLKLGLDKAVLQSMNSKDGTANASGQNQQTLSKKEIEDLLKKGAYGAVMDDDEASSKFCEEDIDQILERRTQVITIDSVGQGSTFAKASFTATKKGDDIDIDDPDFWKKWAMKADIDVDELMNKDERIIDAPRQRKQTKRYGRGDDVDYELSDLDSDEEIPQAKRRAWTRVECFKVEKNLLVFGWQRWQDIIHAIRKRKLSDREVEAISRSILLFCVHAYRGDEKLRSFILELIKPLVSRERLPSEELDATYMPIQKAGGKKSKKSSKKGKSGNKNVNKSAIAVIEAVGDWKSVNPEILILDEGYKKHLRHHCNKILLRVRLLYIMRVEVIGMREPAVRNDCLSSDIDVNLPVTEGDPPIGWWNEDADKSLVIGVYKHGYERYNAIRADPCLIFLKKCGPPTSSDEATTGDAIDGEGLR</sequence>
<keyword evidence="3" id="KW-1185">Reference proteome</keyword>
<dbReference type="AlphaFoldDB" id="A0A7D9JSQ9"/>
<dbReference type="PROSITE" id="PS51194">
    <property type="entry name" value="HELICASE_CTER"/>
    <property type="match status" value="1"/>
</dbReference>
<dbReference type="CDD" id="cd18793">
    <property type="entry name" value="SF2_C_SNF"/>
    <property type="match status" value="1"/>
</dbReference>
<gene>
    <name evidence="2" type="ORF">PACLA_8A012075</name>
</gene>
<accession>A0A7D9JSQ9</accession>
<protein>
    <submittedName>
        <fullName evidence="2">Chromodomain-helicase-DNA-binding 8-like isoform X1</fullName>
    </submittedName>
</protein>
<dbReference type="Proteomes" id="UP001152795">
    <property type="component" value="Unassembled WGS sequence"/>
</dbReference>
<dbReference type="InterPro" id="IPR049730">
    <property type="entry name" value="SNF2/RAD54-like_C"/>
</dbReference>
<evidence type="ECO:0000313" key="3">
    <source>
        <dbReference type="Proteomes" id="UP001152795"/>
    </source>
</evidence>